<feature type="domain" description="Bacterial Ig" evidence="1">
    <location>
        <begin position="198"/>
        <end position="277"/>
    </location>
</feature>
<dbReference type="InterPro" id="IPR041498">
    <property type="entry name" value="Big_6"/>
</dbReference>
<feature type="domain" description="Bacterial Ig" evidence="1">
    <location>
        <begin position="280"/>
        <end position="361"/>
    </location>
</feature>
<reference evidence="2 3" key="2">
    <citation type="submission" date="2020-04" db="EMBL/GenBank/DDBJ databases">
        <authorList>
            <person name="Fomenkov A."/>
            <person name="Anton B.P."/>
            <person name="Roberts R.J."/>
        </authorList>
    </citation>
    <scope>NUCLEOTIDE SEQUENCE [LARGE SCALE GENOMIC DNA]</scope>
    <source>
        <strain evidence="2 3">S2</strain>
    </source>
</reference>
<dbReference type="InterPro" id="IPR013783">
    <property type="entry name" value="Ig-like_fold"/>
</dbReference>
<sequence length="443" mass="48076">MKSLRNFFFLIVLMILAIPIHADGQEMKEVERSLISNISRSVIPGNFPKKSLSITKSTNPVDYPLKTNGSYVDRLWDSYDTTHDIYFEAVSNYSTSSMNVKILDYTNYYYLKDAIITVEFLKNNGGALEYLDYTQFDTSGTLSNRLNSLIPKSIYQNQPYIYLRVGVSEYSDDEYYSDATQFKVKNPFYTAPVDKTPPSKPTVTTVSDLTTAVKGKAEAYSTVSVNRGSTTIGRGTALSNGTYSVTIPKQKAGTKLTVYARDRAGNLSSGATVTVIDKTAPGKPIVYSVGDNQNIIRGKAEAGSKVVMKQGSTVVGQTNASSSGSFTIKLTSIRKAGTIFTTFATDRVGNRSQGTTVIVVDKIAPNVPTVNKVTYTSTKVTGKAEKGAMVYIFNGSTLVGIASSNSSGSFTASINAQKKGSTLEVISLDKARNQSKSTFSKVY</sequence>
<proteinExistence type="predicted"/>
<evidence type="ECO:0000313" key="3">
    <source>
        <dbReference type="Proteomes" id="UP000501868"/>
    </source>
</evidence>
<reference evidence="2 3" key="1">
    <citation type="submission" date="2020-04" db="EMBL/GenBank/DDBJ databases">
        <title>Genome-Wide Identification of 5-Methylcytosine Sites in Bacterial Genomes By High-Throughput Sequencing of MspJI Restriction Fragments.</title>
        <authorList>
            <person name="Wu V."/>
        </authorList>
    </citation>
    <scope>NUCLEOTIDE SEQUENCE [LARGE SCALE GENOMIC DNA]</scope>
    <source>
        <strain evidence="2 3">S2</strain>
    </source>
</reference>
<dbReference type="Proteomes" id="UP000501868">
    <property type="component" value="Chromosome"/>
</dbReference>
<evidence type="ECO:0000313" key="2">
    <source>
        <dbReference type="EMBL" id="QIZ05455.1"/>
    </source>
</evidence>
<name>A0A6H1NW43_PRIMG</name>
<accession>A0A6H1NW43</accession>
<dbReference type="Gene3D" id="2.60.40.10">
    <property type="entry name" value="Immunoglobulins"/>
    <property type="match status" value="3"/>
</dbReference>
<dbReference type="Pfam" id="PF17936">
    <property type="entry name" value="Big_6"/>
    <property type="match status" value="3"/>
</dbReference>
<organism evidence="2 3">
    <name type="scientific">Priestia megaterium</name>
    <name type="common">Bacillus megaterium</name>
    <dbReference type="NCBI Taxonomy" id="1404"/>
    <lineage>
        <taxon>Bacteria</taxon>
        <taxon>Bacillati</taxon>
        <taxon>Bacillota</taxon>
        <taxon>Bacilli</taxon>
        <taxon>Bacillales</taxon>
        <taxon>Bacillaceae</taxon>
        <taxon>Priestia</taxon>
    </lineage>
</organism>
<feature type="domain" description="Bacterial Ig" evidence="1">
    <location>
        <begin position="364"/>
        <end position="438"/>
    </location>
</feature>
<dbReference type="EMBL" id="CP051128">
    <property type="protein sequence ID" value="QIZ05455.1"/>
    <property type="molecule type" value="Genomic_DNA"/>
</dbReference>
<evidence type="ECO:0000259" key="1">
    <source>
        <dbReference type="Pfam" id="PF17936"/>
    </source>
</evidence>
<dbReference type="AlphaFoldDB" id="A0A6H1NW43"/>
<protein>
    <recommendedName>
        <fullName evidence="1">Bacterial Ig domain-containing protein</fullName>
    </recommendedName>
</protein>
<gene>
    <name evidence="2" type="ORF">HFZ78_00625</name>
</gene>